<comment type="caution">
    <text evidence="1">The sequence shown here is derived from an EMBL/GenBank/DDBJ whole genome shotgun (WGS) entry which is preliminary data.</text>
</comment>
<evidence type="ECO:0000313" key="1">
    <source>
        <dbReference type="EMBL" id="CAG8695929.1"/>
    </source>
</evidence>
<proteinExistence type="predicted"/>
<dbReference type="Proteomes" id="UP000789366">
    <property type="component" value="Unassembled WGS sequence"/>
</dbReference>
<sequence length="105" mass="12309">SIAYGQKIGPELQIKICYENLRPEVLENSPPSYVNLMKQCWERELNKRPSAGKLCEIFTKWQNDRKIISELSKSKNKIKSDHLQAYPKTDYRSKLIPYTSIYQGE</sequence>
<organism evidence="1 2">
    <name type="scientific">Cetraspora pellucida</name>
    <dbReference type="NCBI Taxonomy" id="1433469"/>
    <lineage>
        <taxon>Eukaryota</taxon>
        <taxon>Fungi</taxon>
        <taxon>Fungi incertae sedis</taxon>
        <taxon>Mucoromycota</taxon>
        <taxon>Glomeromycotina</taxon>
        <taxon>Glomeromycetes</taxon>
        <taxon>Diversisporales</taxon>
        <taxon>Gigasporaceae</taxon>
        <taxon>Cetraspora</taxon>
    </lineage>
</organism>
<evidence type="ECO:0000313" key="2">
    <source>
        <dbReference type="Proteomes" id="UP000789366"/>
    </source>
</evidence>
<accession>A0ACA9PCV0</accession>
<gene>
    <name evidence="1" type="ORF">SPELUC_LOCUS11015</name>
</gene>
<feature type="non-terminal residue" evidence="1">
    <location>
        <position position="1"/>
    </location>
</feature>
<reference evidence="1" key="1">
    <citation type="submission" date="2021-06" db="EMBL/GenBank/DDBJ databases">
        <authorList>
            <person name="Kallberg Y."/>
            <person name="Tangrot J."/>
            <person name="Rosling A."/>
        </authorList>
    </citation>
    <scope>NUCLEOTIDE SEQUENCE</scope>
    <source>
        <strain evidence="1">28 12/20/2015</strain>
    </source>
</reference>
<protein>
    <submittedName>
        <fullName evidence="1">16825_t:CDS:1</fullName>
    </submittedName>
</protein>
<name>A0ACA9PCV0_9GLOM</name>
<keyword evidence="2" id="KW-1185">Reference proteome</keyword>
<dbReference type="EMBL" id="CAJVPW010022045">
    <property type="protein sequence ID" value="CAG8695929.1"/>
    <property type="molecule type" value="Genomic_DNA"/>
</dbReference>